<evidence type="ECO:0000256" key="1">
    <source>
        <dbReference type="ARBA" id="ARBA00004123"/>
    </source>
</evidence>
<evidence type="ECO:0000256" key="7">
    <source>
        <dbReference type="ARBA" id="ARBA00023163"/>
    </source>
</evidence>
<evidence type="ECO:0000256" key="4">
    <source>
        <dbReference type="ARBA" id="ARBA00022833"/>
    </source>
</evidence>
<evidence type="ECO:0000256" key="9">
    <source>
        <dbReference type="PROSITE-ProRule" id="PRU00470"/>
    </source>
</evidence>
<accession>A0A9Q0H7N5</accession>
<keyword evidence="2" id="KW-0479">Metal-binding</keyword>
<dbReference type="FunFam" id="4.10.1100.10:FF:000001">
    <property type="entry name" value="Squamosa promoter-binding-like protein 14"/>
    <property type="match status" value="1"/>
</dbReference>
<comment type="caution">
    <text evidence="11">The sequence shown here is derived from an EMBL/GenBank/DDBJ whole genome shotgun (WGS) entry which is preliminary data.</text>
</comment>
<keyword evidence="5" id="KW-0805">Transcription regulation</keyword>
<evidence type="ECO:0000256" key="5">
    <source>
        <dbReference type="ARBA" id="ARBA00023015"/>
    </source>
</evidence>
<proteinExistence type="predicted"/>
<dbReference type="SUPFAM" id="SSF103612">
    <property type="entry name" value="SBT domain"/>
    <property type="match status" value="1"/>
</dbReference>
<protein>
    <recommendedName>
        <fullName evidence="10">SBP-type domain-containing protein</fullName>
    </recommendedName>
</protein>
<dbReference type="Pfam" id="PF03110">
    <property type="entry name" value="SBP"/>
    <property type="match status" value="1"/>
</dbReference>
<comment type="subcellular location">
    <subcellularLocation>
        <location evidence="1">Nucleus</location>
    </subcellularLocation>
</comment>
<dbReference type="AlphaFoldDB" id="A0A9Q0H7N5"/>
<dbReference type="PANTHER" id="PTHR31251:SF160">
    <property type="entry name" value="SBP-TYPE DOMAIN-CONTAINING PROTEIN"/>
    <property type="match status" value="1"/>
</dbReference>
<dbReference type="EMBL" id="JAMYWD010000009">
    <property type="protein sequence ID" value="KAJ4961078.1"/>
    <property type="molecule type" value="Genomic_DNA"/>
</dbReference>
<dbReference type="InterPro" id="IPR044817">
    <property type="entry name" value="SBP-like"/>
</dbReference>
<evidence type="ECO:0000313" key="12">
    <source>
        <dbReference type="Proteomes" id="UP001141806"/>
    </source>
</evidence>
<dbReference type="InterPro" id="IPR036893">
    <property type="entry name" value="SBP_sf"/>
</dbReference>
<keyword evidence="6" id="KW-0238">DNA-binding</keyword>
<dbReference type="OrthoDB" id="514967at2759"/>
<dbReference type="GO" id="GO:0008270">
    <property type="term" value="F:zinc ion binding"/>
    <property type="evidence" value="ECO:0007669"/>
    <property type="project" value="UniProtKB-KW"/>
</dbReference>
<evidence type="ECO:0000256" key="6">
    <source>
        <dbReference type="ARBA" id="ARBA00023125"/>
    </source>
</evidence>
<name>A0A9Q0H7N5_9MAGN</name>
<keyword evidence="12" id="KW-1185">Reference proteome</keyword>
<keyword evidence="7" id="KW-0804">Transcription</keyword>
<reference evidence="11" key="1">
    <citation type="journal article" date="2023" name="Plant J.">
        <title>The genome of the king protea, Protea cynaroides.</title>
        <authorList>
            <person name="Chang J."/>
            <person name="Duong T.A."/>
            <person name="Schoeman C."/>
            <person name="Ma X."/>
            <person name="Roodt D."/>
            <person name="Barker N."/>
            <person name="Li Z."/>
            <person name="Van de Peer Y."/>
            <person name="Mizrachi E."/>
        </authorList>
    </citation>
    <scope>NUCLEOTIDE SEQUENCE</scope>
    <source>
        <tissue evidence="11">Young leaves</tissue>
    </source>
</reference>
<dbReference type="GO" id="GO:0005634">
    <property type="term" value="C:nucleus"/>
    <property type="evidence" value="ECO:0007669"/>
    <property type="project" value="UniProtKB-SubCell"/>
</dbReference>
<keyword evidence="4" id="KW-0862">Zinc</keyword>
<dbReference type="InterPro" id="IPR004333">
    <property type="entry name" value="SBP_dom"/>
</dbReference>
<keyword evidence="3 9" id="KW-0863">Zinc-finger</keyword>
<dbReference type="PROSITE" id="PS51141">
    <property type="entry name" value="ZF_SBP"/>
    <property type="match status" value="1"/>
</dbReference>
<dbReference type="GO" id="GO:0003677">
    <property type="term" value="F:DNA binding"/>
    <property type="evidence" value="ECO:0007669"/>
    <property type="project" value="UniProtKB-KW"/>
</dbReference>
<organism evidence="11 12">
    <name type="scientific">Protea cynaroides</name>
    <dbReference type="NCBI Taxonomy" id="273540"/>
    <lineage>
        <taxon>Eukaryota</taxon>
        <taxon>Viridiplantae</taxon>
        <taxon>Streptophyta</taxon>
        <taxon>Embryophyta</taxon>
        <taxon>Tracheophyta</taxon>
        <taxon>Spermatophyta</taxon>
        <taxon>Magnoliopsida</taxon>
        <taxon>Proteales</taxon>
        <taxon>Proteaceae</taxon>
        <taxon>Protea</taxon>
    </lineage>
</organism>
<evidence type="ECO:0000256" key="2">
    <source>
        <dbReference type="ARBA" id="ARBA00022723"/>
    </source>
</evidence>
<evidence type="ECO:0000256" key="8">
    <source>
        <dbReference type="ARBA" id="ARBA00023242"/>
    </source>
</evidence>
<evidence type="ECO:0000259" key="10">
    <source>
        <dbReference type="PROSITE" id="PS51141"/>
    </source>
</evidence>
<sequence length="555" mass="61131">MESWSYGLEGKGFLVSDEVISLADARERSGRVAMGWNSRTHCNFESTMLVPGRLAVDNQGGFMELCFPETIKKPLPDNPIGGGLDSQIGIARMASPTCVVSPKAFLEEDSTSRFSSSAVDSSSRDSALIDLKLGRLTDCRDAHEGGSYKQTAVMNSVRSSVAAKRTRTASLNSQTPYCQVLGCDLDLSSSKDYHKRHRVCEAHSKTAKVIVNGIEQRFCQQCSRFHLLAEFDDGKRSCRKRLAGHNERRRKPQFNHSSRTGKFLSMCQGNRFLETPFSSRTSFICPDIFPNSILHSTKYETGNWCKELKLEHETVDDPQSVIPVTNGLPRSFLSPYGSEEQYPSMNGNGIVTGPQGILFEKNNQYPHDLSSPNCISQSLYRNTISGSEDFTVFDTASTIQGLSGVSDSGCALSLLSSQSHNSSSHLSGNPLAQPLIQGSHAHQSIGSFPEKLLGVSSQASTSVASNKFSSSRMNSMEVDHMEPVLVSDDSNDFEVHTEGMFQGSDLVDAKDSFIHDQGPTVDLLQLSSHLQRVECQRHFLQVKQENDFFFCLPDT</sequence>
<dbReference type="Gene3D" id="4.10.1100.10">
    <property type="entry name" value="Transcription factor, SBP-box domain"/>
    <property type="match status" value="1"/>
</dbReference>
<evidence type="ECO:0000313" key="11">
    <source>
        <dbReference type="EMBL" id="KAJ4961078.1"/>
    </source>
</evidence>
<feature type="domain" description="SBP-type" evidence="10">
    <location>
        <begin position="175"/>
        <end position="252"/>
    </location>
</feature>
<evidence type="ECO:0000256" key="3">
    <source>
        <dbReference type="ARBA" id="ARBA00022771"/>
    </source>
</evidence>
<keyword evidence="8" id="KW-0539">Nucleus</keyword>
<dbReference type="PANTHER" id="PTHR31251">
    <property type="entry name" value="SQUAMOSA PROMOTER-BINDING-LIKE PROTEIN 4"/>
    <property type="match status" value="1"/>
</dbReference>
<dbReference type="Proteomes" id="UP001141806">
    <property type="component" value="Unassembled WGS sequence"/>
</dbReference>
<gene>
    <name evidence="11" type="ORF">NE237_020988</name>
</gene>